<comment type="caution">
    <text evidence="1">The sequence shown here is derived from an EMBL/GenBank/DDBJ whole genome shotgun (WGS) entry which is preliminary data.</text>
</comment>
<gene>
    <name evidence="1" type="ORF">ACFFIT_12680</name>
</gene>
<evidence type="ECO:0008006" key="3">
    <source>
        <dbReference type="Google" id="ProtNLM"/>
    </source>
</evidence>
<keyword evidence="2" id="KW-1185">Reference proteome</keyword>
<proteinExistence type="predicted"/>
<name>A0ABV6CE66_9GAMM</name>
<accession>A0ABV6CE66</accession>
<dbReference type="EMBL" id="JBHLXE010000110">
    <property type="protein sequence ID" value="MFC0180927.1"/>
    <property type="molecule type" value="Genomic_DNA"/>
</dbReference>
<dbReference type="RefSeq" id="WP_385878211.1">
    <property type="nucleotide sequence ID" value="NZ_JBHLXE010000110.1"/>
</dbReference>
<dbReference type="InterPro" id="IPR011990">
    <property type="entry name" value="TPR-like_helical_dom_sf"/>
</dbReference>
<protein>
    <recommendedName>
        <fullName evidence="3">Tetratricopeptide repeat protein</fullName>
    </recommendedName>
</protein>
<organism evidence="1 2">
    <name type="scientific">Thorsellia kenyensis</name>
    <dbReference type="NCBI Taxonomy" id="1549888"/>
    <lineage>
        <taxon>Bacteria</taxon>
        <taxon>Pseudomonadati</taxon>
        <taxon>Pseudomonadota</taxon>
        <taxon>Gammaproteobacteria</taxon>
        <taxon>Enterobacterales</taxon>
        <taxon>Thorselliaceae</taxon>
        <taxon>Thorsellia</taxon>
    </lineage>
</organism>
<sequence length="756" mass="87687">MSMWQWAEDLNEKLHQEGNHRLANLIYQIPNDYWDGNYKRLDATIEEAILGAKSINNPWLEVYFRHFSLRHKVGSSREGEKAMTEVITLMELAHRDEAKDCPHSVCATQDLVNCYENIDNIGYANDRIVVIDETLSRITKDISCWYCLTLEKVDALCDLNQYEQAYETVTERTEKERENIALSWHSREIRILLHLNRIDEAVVLFEQYKKREGSSDTQSAQYTTQLLEASLLNKQGKYEEAFAILPPFSELEPAKYLSYLSAYYNSIKDLEISNKDWHIAGIADTIINYFKDAGSYAAVFDAAEIQFELALKRRSKFLAQKSLDSIEEVIPKLKEQSLRVNKLNQFKTKFNNTQFTQPKLAVENLNEATDTLDSIGEFLSQLGQPNENNPPIPEKDLATLLAYYELSPLYPGLADGIVAALNAMNFQSYLFEFCRSHIDKYIKNEEISDFIELFLLRIYRQNDLKGLIEYKEKIDTYQPKLSLYLACLIAILQKDWDKLKIKAIEGLDSENFSYDFYHMLDMAYEMQNDLVHQIQTIQNFVERLESDGETEYLYQMAVKLLTLLPIVDDWATYRKVCAKIKIELNEPSSPDNLAVIEPSGTVLIQYLNEEGEHDYYYATRLSPTTAQIYISTEPFSEQRANDIIIFSPKDLGNPPEEEEKQGDYLATYEFLYCLSLGKRRSMYFDGILPTNDEFKALTDNLHKLEINYNQFRYLDEESNIERLRLHLAVAENMSDGDVKDLIAALTKEFAHPFESF</sequence>
<evidence type="ECO:0000313" key="2">
    <source>
        <dbReference type="Proteomes" id="UP001589758"/>
    </source>
</evidence>
<dbReference type="Gene3D" id="1.25.40.10">
    <property type="entry name" value="Tetratricopeptide repeat domain"/>
    <property type="match status" value="1"/>
</dbReference>
<reference evidence="1 2" key="1">
    <citation type="submission" date="2024-09" db="EMBL/GenBank/DDBJ databases">
        <authorList>
            <person name="Sun Q."/>
            <person name="Mori K."/>
        </authorList>
    </citation>
    <scope>NUCLEOTIDE SEQUENCE [LARGE SCALE GENOMIC DNA]</scope>
    <source>
        <strain evidence="1 2">CCM 8545</strain>
    </source>
</reference>
<dbReference type="Proteomes" id="UP001589758">
    <property type="component" value="Unassembled WGS sequence"/>
</dbReference>
<evidence type="ECO:0000313" key="1">
    <source>
        <dbReference type="EMBL" id="MFC0180927.1"/>
    </source>
</evidence>